<evidence type="ECO:0000313" key="2">
    <source>
        <dbReference type="EMBL" id="KAK7434072.1"/>
    </source>
</evidence>
<evidence type="ECO:0000256" key="1">
    <source>
        <dbReference type="SAM" id="MobiDB-lite"/>
    </source>
</evidence>
<feature type="region of interest" description="Disordered" evidence="1">
    <location>
        <begin position="90"/>
        <end position="112"/>
    </location>
</feature>
<evidence type="ECO:0000313" key="3">
    <source>
        <dbReference type="Proteomes" id="UP001498398"/>
    </source>
</evidence>
<organism evidence="2 3">
    <name type="scientific">Marasmiellus scandens</name>
    <dbReference type="NCBI Taxonomy" id="2682957"/>
    <lineage>
        <taxon>Eukaryota</taxon>
        <taxon>Fungi</taxon>
        <taxon>Dikarya</taxon>
        <taxon>Basidiomycota</taxon>
        <taxon>Agaricomycotina</taxon>
        <taxon>Agaricomycetes</taxon>
        <taxon>Agaricomycetidae</taxon>
        <taxon>Agaricales</taxon>
        <taxon>Marasmiineae</taxon>
        <taxon>Omphalotaceae</taxon>
        <taxon>Marasmiellus</taxon>
    </lineage>
</organism>
<accession>A0ABR1IJ78</accession>
<sequence>MSDEFIHALRQTAQALRILSDVYEKEQGPPSNLKVFDYATLTHVCFTEALLSASTALYSLSSAYRPELSEENEVKKEYPEDIDLEWHTEFDQPTLDSSPPARPPTPLWSSQE</sequence>
<dbReference type="Proteomes" id="UP001498398">
    <property type="component" value="Unassembled WGS sequence"/>
</dbReference>
<reference evidence="2 3" key="1">
    <citation type="submission" date="2024-01" db="EMBL/GenBank/DDBJ databases">
        <title>A draft genome for the cacao thread blight pathogen Marasmiellus scandens.</title>
        <authorList>
            <person name="Baruah I.K."/>
            <person name="Leung J."/>
            <person name="Bukari Y."/>
            <person name="Amoako-Attah I."/>
            <person name="Meinhardt L.W."/>
            <person name="Bailey B.A."/>
            <person name="Cohen S.P."/>
        </authorList>
    </citation>
    <scope>NUCLEOTIDE SEQUENCE [LARGE SCALE GENOMIC DNA]</scope>
    <source>
        <strain evidence="2 3">GH-19</strain>
    </source>
</reference>
<keyword evidence="3" id="KW-1185">Reference proteome</keyword>
<proteinExistence type="predicted"/>
<protein>
    <submittedName>
        <fullName evidence="2">Uncharacterized protein</fullName>
    </submittedName>
</protein>
<comment type="caution">
    <text evidence="2">The sequence shown here is derived from an EMBL/GenBank/DDBJ whole genome shotgun (WGS) entry which is preliminary data.</text>
</comment>
<dbReference type="EMBL" id="JBANRG010000132">
    <property type="protein sequence ID" value="KAK7434072.1"/>
    <property type="molecule type" value="Genomic_DNA"/>
</dbReference>
<gene>
    <name evidence="2" type="ORF">VKT23_020398</name>
</gene>
<name>A0ABR1IJ78_9AGAR</name>